<comment type="caution">
    <text evidence="1">The sequence shown here is derived from an EMBL/GenBank/DDBJ whole genome shotgun (WGS) entry which is preliminary data.</text>
</comment>
<keyword evidence="1" id="KW-0413">Isomerase</keyword>
<dbReference type="GO" id="GO:0016853">
    <property type="term" value="F:isomerase activity"/>
    <property type="evidence" value="ECO:0007669"/>
    <property type="project" value="UniProtKB-KW"/>
</dbReference>
<gene>
    <name evidence="1" type="ORF">TSPI_11035</name>
</gene>
<sequence length="77" mass="8589">MDQRLERTIAVVIAVGWVENALLFGKLKSIPLNTFSDEEAAANNRAAFKKGNKCFCTVYCKHLLFSRRSSGAVLKKL</sequence>
<accession>A0ABR3K3N0</accession>
<keyword evidence="2" id="KW-1185">Reference proteome</keyword>
<name>A0ABR3K3N0_TRISP</name>
<dbReference type="Proteomes" id="UP001558632">
    <property type="component" value="Unassembled WGS sequence"/>
</dbReference>
<protein>
    <submittedName>
        <fullName evidence="1">Uronate isomerase</fullName>
    </submittedName>
</protein>
<evidence type="ECO:0000313" key="1">
    <source>
        <dbReference type="EMBL" id="KAL1228808.1"/>
    </source>
</evidence>
<reference evidence="1 2" key="1">
    <citation type="submission" date="2024-07" db="EMBL/GenBank/DDBJ databases">
        <title>Enhanced genomic and transcriptomic resources for Trichinella pseudospiralis and T. spiralis underpin the discovery of pronounced molecular differences between stages and species.</title>
        <authorList>
            <person name="Pasi K.K."/>
            <person name="La Rosa G."/>
            <person name="Gomez-Morales M.A."/>
            <person name="Tosini F."/>
            <person name="Sumanam S."/>
            <person name="Young N.D."/>
            <person name="Chang B.C."/>
            <person name="Robin G.B."/>
        </authorList>
    </citation>
    <scope>NUCLEOTIDE SEQUENCE [LARGE SCALE GENOMIC DNA]</scope>
    <source>
        <strain evidence="1">ISS534</strain>
    </source>
</reference>
<dbReference type="EMBL" id="JBEUSY010000498">
    <property type="protein sequence ID" value="KAL1228808.1"/>
    <property type="molecule type" value="Genomic_DNA"/>
</dbReference>
<evidence type="ECO:0000313" key="2">
    <source>
        <dbReference type="Proteomes" id="UP001558632"/>
    </source>
</evidence>
<proteinExistence type="predicted"/>
<organism evidence="1 2">
    <name type="scientific">Trichinella spiralis</name>
    <name type="common">Trichina worm</name>
    <dbReference type="NCBI Taxonomy" id="6334"/>
    <lineage>
        <taxon>Eukaryota</taxon>
        <taxon>Metazoa</taxon>
        <taxon>Ecdysozoa</taxon>
        <taxon>Nematoda</taxon>
        <taxon>Enoplea</taxon>
        <taxon>Dorylaimia</taxon>
        <taxon>Trichinellida</taxon>
        <taxon>Trichinellidae</taxon>
        <taxon>Trichinella</taxon>
    </lineage>
</organism>